<evidence type="ECO:0008006" key="3">
    <source>
        <dbReference type="Google" id="ProtNLM"/>
    </source>
</evidence>
<keyword evidence="2" id="KW-1185">Reference proteome</keyword>
<evidence type="ECO:0000313" key="1">
    <source>
        <dbReference type="EMBL" id="KAF5837195.1"/>
    </source>
</evidence>
<dbReference type="EMBL" id="MU069625">
    <property type="protein sequence ID" value="KAF5837195.1"/>
    <property type="molecule type" value="Genomic_DNA"/>
</dbReference>
<evidence type="ECO:0000313" key="2">
    <source>
        <dbReference type="Proteomes" id="UP000815325"/>
    </source>
</evidence>
<sequence length="54" mass="5955">MALTRSADEGWILTLTRWRMPPPMFGLHKASANKSTTLVRACLPLSRRGSTKAA</sequence>
<gene>
    <name evidence="1" type="ORF">DUNSADRAFT_4755</name>
</gene>
<protein>
    <recommendedName>
        <fullName evidence="3">Encoded protein</fullName>
    </recommendedName>
</protein>
<dbReference type="Proteomes" id="UP000815325">
    <property type="component" value="Unassembled WGS sequence"/>
</dbReference>
<proteinExistence type="predicted"/>
<reference evidence="1" key="1">
    <citation type="submission" date="2017-08" db="EMBL/GenBank/DDBJ databases">
        <authorList>
            <person name="Polle J.E."/>
            <person name="Barry K."/>
            <person name="Cushman J."/>
            <person name="Schmutz J."/>
            <person name="Tran D."/>
            <person name="Hathwaick L.T."/>
            <person name="Yim W.C."/>
            <person name="Jenkins J."/>
            <person name="Mckie-Krisberg Z.M."/>
            <person name="Prochnik S."/>
            <person name="Lindquist E."/>
            <person name="Dockter R.B."/>
            <person name="Adam C."/>
            <person name="Molina H."/>
            <person name="Bunkerborg J."/>
            <person name="Jin E."/>
            <person name="Buchheim M."/>
            <person name="Magnuson J."/>
        </authorList>
    </citation>
    <scope>NUCLEOTIDE SEQUENCE</scope>
    <source>
        <strain evidence="1">CCAP 19/18</strain>
    </source>
</reference>
<name>A0ABQ7GRH1_DUNSA</name>
<comment type="caution">
    <text evidence="1">The sequence shown here is derived from an EMBL/GenBank/DDBJ whole genome shotgun (WGS) entry which is preliminary data.</text>
</comment>
<accession>A0ABQ7GRH1</accession>
<organism evidence="1 2">
    <name type="scientific">Dunaliella salina</name>
    <name type="common">Green alga</name>
    <name type="synonym">Protococcus salinus</name>
    <dbReference type="NCBI Taxonomy" id="3046"/>
    <lineage>
        <taxon>Eukaryota</taxon>
        <taxon>Viridiplantae</taxon>
        <taxon>Chlorophyta</taxon>
        <taxon>core chlorophytes</taxon>
        <taxon>Chlorophyceae</taxon>
        <taxon>CS clade</taxon>
        <taxon>Chlamydomonadales</taxon>
        <taxon>Dunaliellaceae</taxon>
        <taxon>Dunaliella</taxon>
    </lineage>
</organism>